<evidence type="ECO:0000313" key="2">
    <source>
        <dbReference type="Proteomes" id="UP000219546"/>
    </source>
</evidence>
<reference evidence="1 2" key="1">
    <citation type="submission" date="2017-08" db="EMBL/GenBank/DDBJ databases">
        <authorList>
            <person name="de Groot N.N."/>
        </authorList>
    </citation>
    <scope>NUCLEOTIDE SEQUENCE [LARGE SCALE GENOMIC DNA]</scope>
    <source>
        <strain evidence="1 2">JC228</strain>
    </source>
</reference>
<protein>
    <submittedName>
        <fullName evidence="1">Uncharacterized protein</fullName>
    </submittedName>
</protein>
<proteinExistence type="predicted"/>
<dbReference type="RefSeq" id="WP_097158278.1">
    <property type="nucleotide sequence ID" value="NZ_JBEPMQ010000002.1"/>
</dbReference>
<keyword evidence="2" id="KW-1185">Reference proteome</keyword>
<sequence>MYICPLCNGFDTKRIICRNCQNELIDSGKVSDYYDDYSAYMEIDELKVENGHPDDWKNHICFHLFSCPTCGHDEIVSVQENE</sequence>
<name>A0A285CSG3_9BACI</name>
<dbReference type="OrthoDB" id="1683552at2"/>
<organism evidence="1 2">
    <name type="scientific">Bacillus oleivorans</name>
    <dbReference type="NCBI Taxonomy" id="1448271"/>
    <lineage>
        <taxon>Bacteria</taxon>
        <taxon>Bacillati</taxon>
        <taxon>Bacillota</taxon>
        <taxon>Bacilli</taxon>
        <taxon>Bacillales</taxon>
        <taxon>Bacillaceae</taxon>
        <taxon>Bacillus</taxon>
    </lineage>
</organism>
<dbReference type="Proteomes" id="UP000219546">
    <property type="component" value="Unassembled WGS sequence"/>
</dbReference>
<gene>
    <name evidence="1" type="ORF">SAMN05877753_103369</name>
</gene>
<dbReference type="AlphaFoldDB" id="A0A285CSG3"/>
<dbReference type="EMBL" id="OAOP01000003">
    <property type="protein sequence ID" value="SNX69986.1"/>
    <property type="molecule type" value="Genomic_DNA"/>
</dbReference>
<accession>A0A285CSG3</accession>
<evidence type="ECO:0000313" key="1">
    <source>
        <dbReference type="EMBL" id="SNX69986.1"/>
    </source>
</evidence>